<dbReference type="SUPFAM" id="SSF53850">
    <property type="entry name" value="Periplasmic binding protein-like II"/>
    <property type="match status" value="1"/>
</dbReference>
<keyword evidence="1" id="KW-0732">Signal</keyword>
<dbReference type="Gene3D" id="3.40.190.10">
    <property type="entry name" value="Periplasmic binding protein-like II"/>
    <property type="match status" value="2"/>
</dbReference>
<dbReference type="RefSeq" id="WP_343756439.1">
    <property type="nucleotide sequence ID" value="NZ_BAAACW010000137.1"/>
</dbReference>
<evidence type="ECO:0000313" key="4">
    <source>
        <dbReference type="Proteomes" id="UP001501166"/>
    </source>
</evidence>
<feature type="domain" description="Solute-binding protein family 3/N-terminal" evidence="2">
    <location>
        <begin position="46"/>
        <end position="282"/>
    </location>
</feature>
<organism evidence="3 4">
    <name type="scientific">Alkalibacterium iburiense</name>
    <dbReference type="NCBI Taxonomy" id="290589"/>
    <lineage>
        <taxon>Bacteria</taxon>
        <taxon>Bacillati</taxon>
        <taxon>Bacillota</taxon>
        <taxon>Bacilli</taxon>
        <taxon>Lactobacillales</taxon>
        <taxon>Carnobacteriaceae</taxon>
        <taxon>Alkalibacterium</taxon>
    </lineage>
</organism>
<evidence type="ECO:0000259" key="2">
    <source>
        <dbReference type="SMART" id="SM00062"/>
    </source>
</evidence>
<dbReference type="EMBL" id="BAAACW010000137">
    <property type="protein sequence ID" value="GAA0369101.1"/>
    <property type="molecule type" value="Genomic_DNA"/>
</dbReference>
<dbReference type="Pfam" id="PF00497">
    <property type="entry name" value="SBP_bac_3"/>
    <property type="match status" value="1"/>
</dbReference>
<dbReference type="InterPro" id="IPR001638">
    <property type="entry name" value="Solute-binding_3/MltF_N"/>
</dbReference>
<protein>
    <submittedName>
        <fullName evidence="3">Transporter substrate-binding domain-containing protein</fullName>
    </submittedName>
</protein>
<evidence type="ECO:0000256" key="1">
    <source>
        <dbReference type="ARBA" id="ARBA00022729"/>
    </source>
</evidence>
<accession>A0ABP3HGA7</accession>
<evidence type="ECO:0000313" key="3">
    <source>
        <dbReference type="EMBL" id="GAA0369101.1"/>
    </source>
</evidence>
<keyword evidence="4" id="KW-1185">Reference proteome</keyword>
<dbReference type="SMART" id="SM00062">
    <property type="entry name" value="PBPb"/>
    <property type="match status" value="1"/>
</dbReference>
<gene>
    <name evidence="3" type="ORF">GCM10008932_20950</name>
</gene>
<comment type="caution">
    <text evidence="3">The sequence shown here is derived from an EMBL/GenBank/DDBJ whole genome shotgun (WGS) entry which is preliminary data.</text>
</comment>
<reference evidence="4" key="1">
    <citation type="journal article" date="2019" name="Int. J. Syst. Evol. Microbiol.">
        <title>The Global Catalogue of Microorganisms (GCM) 10K type strain sequencing project: providing services to taxonomists for standard genome sequencing and annotation.</title>
        <authorList>
            <consortium name="The Broad Institute Genomics Platform"/>
            <consortium name="The Broad Institute Genome Sequencing Center for Infectious Disease"/>
            <person name="Wu L."/>
            <person name="Ma J."/>
        </authorList>
    </citation>
    <scope>NUCLEOTIDE SEQUENCE [LARGE SCALE GENOMIC DNA]</scope>
    <source>
        <strain evidence="4">JCM 12662</strain>
    </source>
</reference>
<proteinExistence type="predicted"/>
<sequence length="287" mass="31920">MKNRKRLWWIAVLMLGTFFLKGCGTEASTPAADQTNRLEDILERGYIEVATEPYFAPNQFIDPSKDGDEQYVGSDIELSQYIADELGVELRVVPLEFSAVLSSITEGKYDLAISALAYTPARAEAMLLSDGYYFSENSPGYGLLIREEHLEDIYGPEDLDDKTVVVQSGSIQEALAMEQIPEYQEMKRVSSTNDGMLMVQENKADAAVISVSMAQLNIDANKNSGLTIVEDFEFEVDDELGGTRIGMSLGEEELAEKINTIIDDVVSSGIYEEWYEEYAEYAKSLGL</sequence>
<name>A0ABP3HGA7_9LACT</name>
<dbReference type="PANTHER" id="PTHR35936">
    <property type="entry name" value="MEMBRANE-BOUND LYTIC MUREIN TRANSGLYCOSYLASE F"/>
    <property type="match status" value="1"/>
</dbReference>
<dbReference type="PANTHER" id="PTHR35936:SF17">
    <property type="entry name" value="ARGININE-BINDING EXTRACELLULAR PROTEIN ARTP"/>
    <property type="match status" value="1"/>
</dbReference>
<dbReference type="Proteomes" id="UP001501166">
    <property type="component" value="Unassembled WGS sequence"/>
</dbReference>